<dbReference type="AlphaFoldDB" id="A0A6J4SBG8"/>
<evidence type="ECO:0000256" key="1">
    <source>
        <dbReference type="SAM" id="MobiDB-lite"/>
    </source>
</evidence>
<feature type="compositionally biased region" description="Basic and acidic residues" evidence="1">
    <location>
        <begin position="38"/>
        <end position="52"/>
    </location>
</feature>
<sequence length="125" mass="13660">AAAPRAVGRAARAAHRRAAAGRSSRRRGVRQQEPAIDVEARSGARRGADDHRPRRHCRRRVCADPGQESRCRHRRRGKGAGACHGLAPAARCQDRWARCRRRACGCDHPCAPLGEQPGGPYSKAM</sequence>
<dbReference type="EMBL" id="CADCVY010000016">
    <property type="protein sequence ID" value="CAA9491186.1"/>
    <property type="molecule type" value="Genomic_DNA"/>
</dbReference>
<gene>
    <name evidence="2" type="ORF">AVDCRST_MAG44-216</name>
</gene>
<feature type="compositionally biased region" description="Basic residues" evidence="1">
    <location>
        <begin position="12"/>
        <end position="29"/>
    </location>
</feature>
<protein>
    <submittedName>
        <fullName evidence="2">RuvC</fullName>
        <ecNumber evidence="2">3.1.22.4</ecNumber>
    </submittedName>
</protein>
<reference evidence="2" key="1">
    <citation type="submission" date="2020-02" db="EMBL/GenBank/DDBJ databases">
        <authorList>
            <person name="Meier V. D."/>
        </authorList>
    </citation>
    <scope>NUCLEOTIDE SEQUENCE</scope>
    <source>
        <strain evidence="2">AVDCRST_MAG44</strain>
    </source>
</reference>
<feature type="compositionally biased region" description="Low complexity" evidence="1">
    <location>
        <begin position="1"/>
        <end position="11"/>
    </location>
</feature>
<accession>A0A6J4SBG8</accession>
<feature type="non-terminal residue" evidence="2">
    <location>
        <position position="1"/>
    </location>
</feature>
<organism evidence="2">
    <name type="scientific">uncultured Sphingomonas sp</name>
    <dbReference type="NCBI Taxonomy" id="158754"/>
    <lineage>
        <taxon>Bacteria</taxon>
        <taxon>Pseudomonadati</taxon>
        <taxon>Pseudomonadota</taxon>
        <taxon>Alphaproteobacteria</taxon>
        <taxon>Sphingomonadales</taxon>
        <taxon>Sphingomonadaceae</taxon>
        <taxon>Sphingomonas</taxon>
        <taxon>environmental samples</taxon>
    </lineage>
</organism>
<keyword evidence="2" id="KW-0378">Hydrolase</keyword>
<dbReference type="GO" id="GO:0016787">
    <property type="term" value="F:hydrolase activity"/>
    <property type="evidence" value="ECO:0007669"/>
    <property type="project" value="UniProtKB-KW"/>
</dbReference>
<feature type="region of interest" description="Disordered" evidence="1">
    <location>
        <begin position="1"/>
        <end position="55"/>
    </location>
</feature>
<evidence type="ECO:0000313" key="2">
    <source>
        <dbReference type="EMBL" id="CAA9491186.1"/>
    </source>
</evidence>
<feature type="non-terminal residue" evidence="2">
    <location>
        <position position="125"/>
    </location>
</feature>
<name>A0A6J4SBG8_9SPHN</name>
<proteinExistence type="predicted"/>
<dbReference type="EC" id="3.1.22.4" evidence="2"/>